<name>A0A8J7YC86_9EURY</name>
<dbReference type="InterPro" id="IPR055706">
    <property type="entry name" value="Slg1/2_DUF7282"/>
</dbReference>
<evidence type="ECO:0000259" key="2">
    <source>
        <dbReference type="Pfam" id="PF07705"/>
    </source>
</evidence>
<gene>
    <name evidence="4" type="ORF">KTS45_16330</name>
</gene>
<comment type="caution">
    <text evidence="4">The sequence shown here is derived from an EMBL/GenBank/DDBJ whole genome shotgun (WGS) entry which is preliminary data.</text>
</comment>
<dbReference type="OrthoDB" id="239724at2157"/>
<dbReference type="Pfam" id="PF07705">
    <property type="entry name" value="CARDB"/>
    <property type="match status" value="1"/>
</dbReference>
<dbReference type="Gene3D" id="2.60.40.10">
    <property type="entry name" value="Immunoglobulins"/>
    <property type="match status" value="2"/>
</dbReference>
<keyword evidence="5" id="KW-1185">Reference proteome</keyword>
<dbReference type="Proteomes" id="UP000766550">
    <property type="component" value="Unassembled WGS sequence"/>
</dbReference>
<dbReference type="InterPro" id="IPR013783">
    <property type="entry name" value="Ig-like_fold"/>
</dbReference>
<feature type="domain" description="DUF7282" evidence="3">
    <location>
        <begin position="235"/>
        <end position="357"/>
    </location>
</feature>
<organism evidence="4 5">
    <name type="scientific">Haloarcula limicola</name>
    <dbReference type="NCBI Taxonomy" id="1429915"/>
    <lineage>
        <taxon>Archaea</taxon>
        <taxon>Methanobacteriati</taxon>
        <taxon>Methanobacteriota</taxon>
        <taxon>Stenosarchaea group</taxon>
        <taxon>Halobacteria</taxon>
        <taxon>Halobacteriales</taxon>
        <taxon>Haloarculaceae</taxon>
        <taxon>Haloarcula</taxon>
    </lineage>
</organism>
<dbReference type="RefSeq" id="WP_162318581.1">
    <property type="nucleotide sequence ID" value="NZ_JAHQXF010000002.1"/>
</dbReference>
<evidence type="ECO:0000313" key="5">
    <source>
        <dbReference type="Proteomes" id="UP000766550"/>
    </source>
</evidence>
<evidence type="ECO:0000256" key="1">
    <source>
        <dbReference type="SAM" id="MobiDB-lite"/>
    </source>
</evidence>
<evidence type="ECO:0000313" key="4">
    <source>
        <dbReference type="EMBL" id="MBV0925773.1"/>
    </source>
</evidence>
<dbReference type="EMBL" id="JAHQXF010000002">
    <property type="protein sequence ID" value="MBV0925773.1"/>
    <property type="molecule type" value="Genomic_DNA"/>
</dbReference>
<dbReference type="InterPro" id="IPR011635">
    <property type="entry name" value="CARDB"/>
</dbReference>
<dbReference type="Pfam" id="PF23951">
    <property type="entry name" value="DUF7282"/>
    <property type="match status" value="2"/>
</dbReference>
<feature type="domain" description="DUF7282" evidence="3">
    <location>
        <begin position="399"/>
        <end position="521"/>
    </location>
</feature>
<evidence type="ECO:0000259" key="3">
    <source>
        <dbReference type="Pfam" id="PF23951"/>
    </source>
</evidence>
<feature type="compositionally biased region" description="Low complexity" evidence="1">
    <location>
        <begin position="404"/>
        <end position="413"/>
    </location>
</feature>
<proteinExistence type="predicted"/>
<accession>A0A8J7YC86</accession>
<feature type="region of interest" description="Disordered" evidence="1">
    <location>
        <begin position="322"/>
        <end position="351"/>
    </location>
</feature>
<sequence length="529" mass="55000">MTRTRILAVLLALSMFGAVTVQGAALPGVTAQQEAPDGQQSGLVVESITAPDSAEPGSTVTVVAEVSNPGSARTTQEVEFRLGGDVVDRTLVTLAGGENTTVRFEADTEDLDPGEYRHGVYTGDNSQTATLVLSESFEIADFDAPDSVEAGELVTVDVELENPNDFETTQNVSFWFDGSRVASEAITIDDGDDEDVTFNLSSEGVAPGTYEHGVFTRDGGELAELEVTEPGPTNASVAFADQESDGTTVTVDQLVLPSDGYVTIHDDSLLEGNVVGSVIGVSEYLEEGTYQNVNVTLYEVEGADFNETELTESGTLIAMPHNETTGDETYGFVASNGTDDGPFTADGQPVTDDATVTVAGANETADNETEAPPADNETAANETADNETADNETAAAPTASVALDDQTSDGTSVTVTDVSVSEGGYVVIHDSGLLDGDATGSVVGVSEYLEPGEYDELTIQLFDVPGATFDQTELTENQTLIAMPHLEDSGNQTYDFVTSGGSADAPYVDDEGAVTDAGNVTVAANATAD</sequence>
<feature type="domain" description="CARDB" evidence="2">
    <location>
        <begin position="43"/>
        <end position="117"/>
    </location>
</feature>
<dbReference type="AlphaFoldDB" id="A0A8J7YC86"/>
<reference evidence="4 5" key="1">
    <citation type="submission" date="2021-06" db="EMBL/GenBank/DDBJ databases">
        <title>New haloarchaea isolates fom saline soil.</title>
        <authorList>
            <person name="Duran-Viseras A."/>
            <person name="Sanchez-Porro C.S."/>
            <person name="Ventosa A."/>
        </authorList>
    </citation>
    <scope>NUCLEOTIDE SEQUENCE [LARGE SCALE GENOMIC DNA]</scope>
    <source>
        <strain evidence="4 5">JCM 183640</strain>
    </source>
</reference>
<evidence type="ECO:0008006" key="6">
    <source>
        <dbReference type="Google" id="ProtNLM"/>
    </source>
</evidence>
<feature type="compositionally biased region" description="Low complexity" evidence="1">
    <location>
        <begin position="374"/>
        <end position="383"/>
    </location>
</feature>
<protein>
    <recommendedName>
        <fullName evidence="6">CARDB domain-containing protein</fullName>
    </recommendedName>
</protein>
<feature type="region of interest" description="Disordered" evidence="1">
    <location>
        <begin position="363"/>
        <end position="413"/>
    </location>
</feature>